<evidence type="ECO:0000256" key="3">
    <source>
        <dbReference type="SAM" id="MobiDB-lite"/>
    </source>
</evidence>
<comment type="caution">
    <text evidence="5">The sequence shown here is derived from an EMBL/GenBank/DDBJ whole genome shotgun (WGS) entry which is preliminary data.</text>
</comment>
<feature type="coiled-coil region" evidence="2">
    <location>
        <begin position="85"/>
        <end position="126"/>
    </location>
</feature>
<dbReference type="OrthoDB" id="2155209at2759"/>
<dbReference type="Pfam" id="PF14916">
    <property type="entry name" value="CCDC92"/>
    <property type="match status" value="1"/>
</dbReference>
<feature type="compositionally biased region" description="Low complexity" evidence="3">
    <location>
        <begin position="161"/>
        <end position="175"/>
    </location>
</feature>
<evidence type="ECO:0000256" key="2">
    <source>
        <dbReference type="SAM" id="Coils"/>
    </source>
</evidence>
<dbReference type="PANTHER" id="PTHR14882">
    <property type="entry name" value="COILED-COIL DOMAIN-CONTAINING 74A"/>
    <property type="match status" value="1"/>
</dbReference>
<evidence type="ECO:0000259" key="4">
    <source>
        <dbReference type="Pfam" id="PF14916"/>
    </source>
</evidence>
<dbReference type="STRING" id="282301.A0A267H5C8"/>
<evidence type="ECO:0000313" key="5">
    <source>
        <dbReference type="EMBL" id="PAA93483.1"/>
    </source>
</evidence>
<feature type="region of interest" description="Disordered" evidence="3">
    <location>
        <begin position="148"/>
        <end position="204"/>
    </location>
</feature>
<evidence type="ECO:0000256" key="1">
    <source>
        <dbReference type="ARBA" id="ARBA00023054"/>
    </source>
</evidence>
<dbReference type="EMBL" id="NIVC01000027">
    <property type="protein sequence ID" value="PAA93483.1"/>
    <property type="molecule type" value="Genomic_DNA"/>
</dbReference>
<proteinExistence type="predicted"/>
<gene>
    <name evidence="5" type="ORF">BOX15_Mlig027168g1</name>
</gene>
<evidence type="ECO:0000313" key="6">
    <source>
        <dbReference type="Proteomes" id="UP000215902"/>
    </source>
</evidence>
<reference evidence="5 6" key="1">
    <citation type="submission" date="2017-06" db="EMBL/GenBank/DDBJ databases">
        <title>A platform for efficient transgenesis in Macrostomum lignano, a flatworm model organism for stem cell research.</title>
        <authorList>
            <person name="Berezikov E."/>
        </authorList>
    </citation>
    <scope>NUCLEOTIDE SEQUENCE [LARGE SCALE GENOMIC DNA]</scope>
    <source>
        <strain evidence="5">DV1</strain>
        <tissue evidence="5">Whole organism</tissue>
    </source>
</reference>
<dbReference type="PANTHER" id="PTHR14882:SF1">
    <property type="entry name" value="CCDC92 DOMAIN-CONTAINING PROTEIN"/>
    <property type="match status" value="1"/>
</dbReference>
<dbReference type="AlphaFoldDB" id="A0A267H5C8"/>
<accession>A0A267H5C8</accession>
<organism evidence="5 6">
    <name type="scientific">Macrostomum lignano</name>
    <dbReference type="NCBI Taxonomy" id="282301"/>
    <lineage>
        <taxon>Eukaryota</taxon>
        <taxon>Metazoa</taxon>
        <taxon>Spiralia</taxon>
        <taxon>Lophotrochozoa</taxon>
        <taxon>Platyhelminthes</taxon>
        <taxon>Rhabditophora</taxon>
        <taxon>Macrostomorpha</taxon>
        <taxon>Macrostomida</taxon>
        <taxon>Macrostomidae</taxon>
        <taxon>Macrostomum</taxon>
    </lineage>
</organism>
<feature type="region of interest" description="Disordered" evidence="3">
    <location>
        <begin position="251"/>
        <end position="311"/>
    </location>
</feature>
<dbReference type="InterPro" id="IPR039496">
    <property type="entry name" value="CCDC92/74_N"/>
</dbReference>
<name>A0A267H5C8_9PLAT</name>
<dbReference type="InterPro" id="IPR040370">
    <property type="entry name" value="CCDC74A/CCDC74B/CCDC92"/>
</dbReference>
<feature type="compositionally biased region" description="Basic and acidic residues" evidence="3">
    <location>
        <begin position="270"/>
        <end position="283"/>
    </location>
</feature>
<keyword evidence="1 2" id="KW-0175">Coiled coil</keyword>
<protein>
    <recommendedName>
        <fullName evidence="4">CCDC92/74 N-terminal domain-containing protein</fullName>
    </recommendedName>
</protein>
<dbReference type="Proteomes" id="UP000215902">
    <property type="component" value="Unassembled WGS sequence"/>
</dbReference>
<feature type="domain" description="CCDC92/74 N-terminal" evidence="4">
    <location>
        <begin position="5"/>
        <end position="55"/>
    </location>
</feature>
<feature type="compositionally biased region" description="Low complexity" evidence="3">
    <location>
        <begin position="192"/>
        <end position="204"/>
    </location>
</feature>
<feature type="compositionally biased region" description="Gly residues" evidence="3">
    <location>
        <begin position="285"/>
        <end position="299"/>
    </location>
</feature>
<sequence length="311" mass="32754">SMEAESRIRSLESSILYLQEQHAETLRGLHQEMSRLQTKCSELNFRLSMSSSASAVDDPATTAATAGVARPAKLALLDRERGNRVDELRRALASREKEVADLRAKVDALTAKYDASERRNVAYEAELDQLRAFHAAATAAAAAAVSASSLSSPSPPPPPSTADAGGSSSLNSSAGPVFIRRLPLPAKTGGSQQPPQQQQQHQQPANLILQASAMIPTAAPPHLRALSGGASTGFKGSGVVLPPITRRHRLPQLQQQQQQPPPQPTSSIRVSDRKETEVIERIDLMGGGAAGAGGQGTTEGNGATKEQPSSN</sequence>
<feature type="non-terminal residue" evidence="5">
    <location>
        <position position="1"/>
    </location>
</feature>
<keyword evidence="6" id="KW-1185">Reference proteome</keyword>